<evidence type="ECO:0000313" key="10">
    <source>
        <dbReference type="EMBL" id="KAF7495100.1"/>
    </source>
</evidence>
<evidence type="ECO:0000256" key="5">
    <source>
        <dbReference type="ARBA" id="ARBA00022490"/>
    </source>
</evidence>
<dbReference type="EMBL" id="WVUK01000050">
    <property type="protein sequence ID" value="KAF7495100.1"/>
    <property type="molecule type" value="Genomic_DNA"/>
</dbReference>
<dbReference type="GO" id="GO:0005737">
    <property type="term" value="C:cytoplasm"/>
    <property type="evidence" value="ECO:0007669"/>
    <property type="project" value="UniProtKB-SubCell"/>
</dbReference>
<evidence type="ECO:0000256" key="2">
    <source>
        <dbReference type="ARBA" id="ARBA00004496"/>
    </source>
</evidence>
<comment type="subcellular location">
    <subcellularLocation>
        <location evidence="2">Cytoplasm</location>
    </subcellularLocation>
    <subcellularLocation>
        <location evidence="1">Nucleus</location>
    </subcellularLocation>
</comment>
<evidence type="ECO:0000256" key="6">
    <source>
        <dbReference type="ARBA" id="ARBA00023015"/>
    </source>
</evidence>
<keyword evidence="6" id="KW-0805">Transcription regulation</keyword>
<name>A0A834RDI9_SARSC</name>
<dbReference type="EnsemblMetazoa" id="SSS_2686s_mrna">
    <property type="protein sequence ID" value="KAF7495100.1"/>
    <property type="gene ID" value="SSS_2686"/>
</dbReference>
<reference evidence="11" key="3">
    <citation type="submission" date="2022-06" db="UniProtKB">
        <authorList>
            <consortium name="EnsemblMetazoa"/>
        </authorList>
    </citation>
    <scope>IDENTIFICATION</scope>
</reference>
<evidence type="ECO:0000256" key="1">
    <source>
        <dbReference type="ARBA" id="ARBA00004123"/>
    </source>
</evidence>
<evidence type="ECO:0000256" key="8">
    <source>
        <dbReference type="ARBA" id="ARBA00023163"/>
    </source>
</evidence>
<dbReference type="GO" id="GO:0030014">
    <property type="term" value="C:CCR4-NOT complex"/>
    <property type="evidence" value="ECO:0007669"/>
    <property type="project" value="InterPro"/>
</dbReference>
<accession>A0A834RDI9</accession>
<keyword evidence="12" id="KW-1185">Reference proteome</keyword>
<evidence type="ECO:0000256" key="3">
    <source>
        <dbReference type="ARBA" id="ARBA00008030"/>
    </source>
</evidence>
<dbReference type="AlphaFoldDB" id="A0A834RDI9"/>
<evidence type="ECO:0000313" key="11">
    <source>
        <dbReference type="EnsemblMetazoa" id="KAF7495100.1"/>
    </source>
</evidence>
<evidence type="ECO:0000313" key="12">
    <source>
        <dbReference type="Proteomes" id="UP000070412"/>
    </source>
</evidence>
<keyword evidence="9" id="KW-0539">Nucleus</keyword>
<keyword evidence="7" id="KW-0943">RNA-mediated gene silencing</keyword>
<gene>
    <name evidence="10" type="ORF">SSS_2686</name>
</gene>
<evidence type="ECO:0000256" key="9">
    <source>
        <dbReference type="ARBA" id="ARBA00023242"/>
    </source>
</evidence>
<reference evidence="12" key="1">
    <citation type="journal article" date="2020" name="PLoS Negl. Trop. Dis.">
        <title>High-quality nuclear genome for Sarcoptes scabiei-A critical resource for a neglected parasite.</title>
        <authorList>
            <person name="Korhonen P.K."/>
            <person name="Gasser R.B."/>
            <person name="Ma G."/>
            <person name="Wang T."/>
            <person name="Stroehlein A.J."/>
            <person name="Young N.D."/>
            <person name="Ang C.S."/>
            <person name="Fernando D.D."/>
            <person name="Lu H.C."/>
            <person name="Taylor S."/>
            <person name="Reynolds S.L."/>
            <person name="Mofiz E."/>
            <person name="Najaraj S.H."/>
            <person name="Gowda H."/>
            <person name="Madugundu A."/>
            <person name="Renuse S."/>
            <person name="Holt D."/>
            <person name="Pandey A."/>
            <person name="Papenfuss A.T."/>
            <person name="Fischer K."/>
        </authorList>
    </citation>
    <scope>NUCLEOTIDE SEQUENCE [LARGE SCALE GENOMIC DNA]</scope>
</reference>
<dbReference type="Pfam" id="PF10155">
    <property type="entry name" value="CNOT11"/>
    <property type="match status" value="1"/>
</dbReference>
<comment type="similarity">
    <text evidence="3">Belongs to the CNOT11 family.</text>
</comment>
<proteinExistence type="inferred from homology"/>
<protein>
    <recommendedName>
        <fullName evidence="4">CCR4-NOT transcription complex subunit 11</fullName>
    </recommendedName>
</protein>
<dbReference type="GO" id="GO:0031047">
    <property type="term" value="P:regulatory ncRNA-mediated gene silencing"/>
    <property type="evidence" value="ECO:0007669"/>
    <property type="project" value="UniProtKB-KW"/>
</dbReference>
<sequence length="755" mass="89067">MILFAKKNIFQCTIMSLELTGCQRILKFLFDDAIQKKEFEKIANNFRCFIQSEYDFNFQFKFEIGRFLVQLLFHHSVLLPKFSHKIITLFLLYDLYNWPVKIFNPFNGIIYDILNISTYKNCAIYFQFIHDFNKFFKEKFQNFQNNNIAFFEDYFDIIDKFDFLVEENNLKSSAIEKNLICDFHTNSTILPSKLQLLSKHLKKAIREKVENDFFGKSDFVKMHEFIEKVSSQTNHEESISLGNQSHHHLNESKSIPKSSTTTAIYDFNDLTEERYYSQHQHEFIPKYFIENFEKPVAIDIYTVYEFPHIPTIARNFFISLFLMDDYSRKELLKLSPNDFVECDFLPQEIAIMKEFRSIILGQNYRLLQMVVFERLQHHHHTPSSTTSQQHNSTSNFTLRNYCDQSKNFNLNGELNEYDWINKLTKTITKKEFLEQISAFENESFLYYFPFFPPIKTAENEHFDFEDPEEKTNTLLKMLYNINYDIDLEYFNDNNLVNLNPLSFSSESWQSTDPKFSDQNNEYYDDDEGVGKIRNLLKKACLNSLTMAEQKFLLCKLKSDFKNALSLEVNPSNLPGLVENNPIIADEIISIYIRESPLNQSKNETSLSISFVNNCLSTLIEMDTSVHSMEVVNRLSSKSLLPSEYTYRYILNCIRTCENIKDRYLQNRLVRLVCVFLSALIKKEIIDVKDIFLEVQAFCIEFSQIRDAAGLFRFLKQLQTQNENDHAIISNHCSITANDLSQIKSFKTDSNKFEIN</sequence>
<dbReference type="Proteomes" id="UP000070412">
    <property type="component" value="Unassembled WGS sequence"/>
</dbReference>
<reference evidence="10" key="2">
    <citation type="submission" date="2020-01" db="EMBL/GenBank/DDBJ databases">
        <authorList>
            <person name="Korhonen P.K.K."/>
            <person name="Guangxu M.G."/>
            <person name="Wang T.W."/>
            <person name="Stroehlein A.J.S."/>
            <person name="Young N.D."/>
            <person name="Ang C.-S.A."/>
            <person name="Fernando D.W.F."/>
            <person name="Lu H.L."/>
            <person name="Taylor S.T."/>
            <person name="Ehtesham M.E.M."/>
            <person name="Najaraj S.H.N."/>
            <person name="Harsha G.H.G."/>
            <person name="Madugundu A.M."/>
            <person name="Renuse S.R."/>
            <person name="Holt D.H."/>
            <person name="Pandey A.P."/>
            <person name="Papenfuss A.P."/>
            <person name="Gasser R.B.G."/>
            <person name="Fischer K.F."/>
        </authorList>
    </citation>
    <scope>NUCLEOTIDE SEQUENCE</scope>
    <source>
        <strain evidence="10">SSS_KF_BRIS2020</strain>
    </source>
</reference>
<dbReference type="OrthoDB" id="10265389at2759"/>
<dbReference type="PANTHER" id="PTHR15975">
    <property type="entry name" value="CCR4-NOT TRANSCRIPTION COMPLEX SUBUNIT 11"/>
    <property type="match status" value="1"/>
</dbReference>
<evidence type="ECO:0000256" key="4">
    <source>
        <dbReference type="ARBA" id="ARBA00014872"/>
    </source>
</evidence>
<evidence type="ECO:0000256" key="7">
    <source>
        <dbReference type="ARBA" id="ARBA00023158"/>
    </source>
</evidence>
<dbReference type="PANTHER" id="PTHR15975:SF0">
    <property type="entry name" value="CCR4-NOT TRANSCRIPTION COMPLEX SUBUNIT 11"/>
    <property type="match status" value="1"/>
</dbReference>
<keyword evidence="8" id="KW-0804">Transcription</keyword>
<dbReference type="GO" id="GO:0005634">
    <property type="term" value="C:nucleus"/>
    <property type="evidence" value="ECO:0007669"/>
    <property type="project" value="UniProtKB-SubCell"/>
</dbReference>
<organism evidence="10">
    <name type="scientific">Sarcoptes scabiei</name>
    <name type="common">Itch mite</name>
    <name type="synonym">Acarus scabiei</name>
    <dbReference type="NCBI Taxonomy" id="52283"/>
    <lineage>
        <taxon>Eukaryota</taxon>
        <taxon>Metazoa</taxon>
        <taxon>Ecdysozoa</taxon>
        <taxon>Arthropoda</taxon>
        <taxon>Chelicerata</taxon>
        <taxon>Arachnida</taxon>
        <taxon>Acari</taxon>
        <taxon>Acariformes</taxon>
        <taxon>Sarcoptiformes</taxon>
        <taxon>Astigmata</taxon>
        <taxon>Psoroptidia</taxon>
        <taxon>Sarcoptoidea</taxon>
        <taxon>Sarcoptidae</taxon>
        <taxon>Sarcoptinae</taxon>
        <taxon>Sarcoptes</taxon>
    </lineage>
</organism>
<dbReference type="InterPro" id="IPR019312">
    <property type="entry name" value="CNOT11"/>
</dbReference>
<keyword evidence="5" id="KW-0963">Cytoplasm</keyword>